<keyword evidence="2" id="KW-0472">Membrane</keyword>
<dbReference type="Proteomes" id="UP000596902">
    <property type="component" value="Unassembled WGS sequence"/>
</dbReference>
<dbReference type="EMBL" id="JAAABM010000011">
    <property type="protein sequence ID" value="KAF7674189.1"/>
    <property type="molecule type" value="Genomic_DNA"/>
</dbReference>
<feature type="compositionally biased region" description="Polar residues" evidence="1">
    <location>
        <begin position="1459"/>
        <end position="1470"/>
    </location>
</feature>
<feature type="region of interest" description="Disordered" evidence="1">
    <location>
        <begin position="291"/>
        <end position="312"/>
    </location>
</feature>
<keyword evidence="4" id="KW-1185">Reference proteome</keyword>
<keyword evidence="2" id="KW-0812">Transmembrane</keyword>
<evidence type="ECO:0000313" key="4">
    <source>
        <dbReference type="Proteomes" id="UP000596902"/>
    </source>
</evidence>
<keyword evidence="2" id="KW-1133">Transmembrane helix</keyword>
<comment type="caution">
    <text evidence="3">The sequence shown here is derived from an EMBL/GenBank/DDBJ whole genome shotgun (WGS) entry which is preliminary data.</text>
</comment>
<accession>A0A8H7B0N6</accession>
<organism evidence="3 4">
    <name type="scientific">Alternaria burnsii</name>
    <dbReference type="NCBI Taxonomy" id="1187904"/>
    <lineage>
        <taxon>Eukaryota</taxon>
        <taxon>Fungi</taxon>
        <taxon>Dikarya</taxon>
        <taxon>Ascomycota</taxon>
        <taxon>Pezizomycotina</taxon>
        <taxon>Dothideomycetes</taxon>
        <taxon>Pleosporomycetidae</taxon>
        <taxon>Pleosporales</taxon>
        <taxon>Pleosporineae</taxon>
        <taxon>Pleosporaceae</taxon>
        <taxon>Alternaria</taxon>
        <taxon>Alternaria sect. Alternaria</taxon>
    </lineage>
</organism>
<reference evidence="3" key="1">
    <citation type="submission" date="2020-01" db="EMBL/GenBank/DDBJ databases">
        <authorList>
            <person name="Feng Z.H.Z."/>
        </authorList>
    </citation>
    <scope>NUCLEOTIDE SEQUENCE</scope>
    <source>
        <strain evidence="3">CBS107.38</strain>
    </source>
</reference>
<evidence type="ECO:0000313" key="3">
    <source>
        <dbReference type="EMBL" id="KAF7674189.1"/>
    </source>
</evidence>
<name>A0A8H7B0N6_9PLEO</name>
<evidence type="ECO:0000256" key="1">
    <source>
        <dbReference type="SAM" id="MobiDB-lite"/>
    </source>
</evidence>
<proteinExistence type="predicted"/>
<protein>
    <submittedName>
        <fullName evidence="3">Uncharacterized protein</fullName>
    </submittedName>
</protein>
<evidence type="ECO:0000256" key="2">
    <source>
        <dbReference type="SAM" id="Phobius"/>
    </source>
</evidence>
<feature type="region of interest" description="Disordered" evidence="1">
    <location>
        <begin position="1451"/>
        <end position="1470"/>
    </location>
</feature>
<dbReference type="RefSeq" id="XP_038784503.1">
    <property type="nucleotide sequence ID" value="XM_038933002.1"/>
</dbReference>
<dbReference type="GeneID" id="62206180"/>
<feature type="transmembrane region" description="Helical" evidence="2">
    <location>
        <begin position="506"/>
        <end position="528"/>
    </location>
</feature>
<sequence>MIRLASQACKNLSRDQSDENQAGNLYLRKWNPTFATRNRNLHDQSFAKILEQCHVERDVLDAFLQDFESSVPSQEFEVQRARHFLRQELSEGSAHQNSIRAWVESRKESTEQSKSRPKWLTCDELTEYLTKHSARGNDKLDSIRRLIYIPSFDKRFLTAVVTTASWREVLALRTVLYRHVAREPRIEAIIPVDGFLTFNLLFSATYLKLRQKSSQYTRPHLSDTRDKQFETDLSFLNIGCEDSRGAALFVIRVAHTTVSISGCDQFDWTGYAFSDHSPNDPEYEDIIVHKEDEEEDEIDDGREEGSEKGEADLDMLDDDRFASDGLILHPDISPVIWDPRRYFLRVVAIRVEIIVQEYVYMIDMLEDGIEHWKKHIIYTTFEVHQKQDQSTRNRQSLKDTFVLKELLQELRVRLSITAAAWDDFSAPDGHMNFFSDITDRDAQIALHTLRESFGRLKRLERKLGILDGHRVESTDVLLFISTPFAFVLQYFCGEQNFFSIERTPKAFVLCLFVMLLVFPTINFGIEWLNQHRKHLQHKILMRLGRNQPIEVANVVEQTLDSDPEKTVKELGPCGDGLSETQSLSEGFQACPKKHIRLCNDDKPREFYENTTRNHERLPFGKRKECILGCHDCVSDIRNAEPCRWRIIPEVFIWQPDALSLHVRRTDLAAQPLHDDSVFPMAHIGDSILSPGSRRLSRQWPQIFSHDRRPQELYPWMKSLGELLTPHHGIKLFMQHYDDDRISPFVEAVLEYCKGVEEKDFNDTGKMSVGEAWLDDRTAPLVSTNMGQNVHNTTSNPTTPNTAHMRHLDVILSHGSIECDITDAHERHPLISTQSTTCEAREYEERLTARDLRRHLRERRFNHEHMKDADRRLIHVTNPSPCHMLTLTETATEHQAPALRDLLGKFVTFQTSMEVRVSFEGYRIYQLRNHFPYFAFQDTKPEVSHKPGGEKSNRNTWTDLSFLEPTDEPNTCGMYQAQSSFTVSGSDNTRWIAYNLEDTSFNSDRGIGDDERDEYQRRDQISMGKFDANMPFTDAREYYLAISLVKAKHAQNEIQRVIGRVEASFRNHITCRPFSTASPAEQSAIMKWNEPMLELLTMLIKDLGEKVHCWDSFKESDIDYFDDPNATLPSQVIEHIERLKIELDDVYRELRTFGKKLSYFRNSCKELACQLQYRLSLEGGNNSNFTILIISPVVVASSVFAIDTSVFPFERNVLSFLLFVFATTASTQLPVQYSIFVIAEAFLNLPHKFIYRDMFFQASLLFTTFLSSASAQYALNSSVGSCGDVHCPPDDTPVGAECNVTDKTYEAIGLRSFSTAITNDNNNLTWTLATHHNQTHPVETALTEKSFYLGTPPSLELDSEDLPYRGCAIFLYDNPVGRNNSWDCEKVVGATCISSLLTQVNTLLGLSANETEMTEESCLRVQRGLNETFPDECSEVTNSTSWPGISAIPLTGKDAPTPPDSASNASSNCHPTLPKSNDLSYAFGYNASGLGAGTDIVITTFWSPDGNIEGAVSGTDSQLMCLWINPLTDRSVATNVGSGEDDEGAAIRPSFSMVGVLICMGLGFFQFM</sequence>
<feature type="compositionally biased region" description="Acidic residues" evidence="1">
    <location>
        <begin position="292"/>
        <end position="302"/>
    </location>
</feature>
<feature type="compositionally biased region" description="Low complexity" evidence="1">
    <location>
        <begin position="791"/>
        <end position="801"/>
    </location>
</feature>
<gene>
    <name evidence="3" type="ORF">GT037_007955</name>
</gene>
<reference evidence="3" key="2">
    <citation type="submission" date="2020-08" db="EMBL/GenBank/DDBJ databases">
        <title>Draft Genome Sequence of Cumin Blight Pathogen Alternaria burnsii.</title>
        <authorList>
            <person name="Feng Z."/>
        </authorList>
    </citation>
    <scope>NUCLEOTIDE SEQUENCE</scope>
    <source>
        <strain evidence="3">CBS107.38</strain>
    </source>
</reference>
<feature type="region of interest" description="Disordered" evidence="1">
    <location>
        <begin position="782"/>
        <end position="801"/>
    </location>
</feature>